<proteinExistence type="predicted"/>
<comment type="caution">
    <text evidence="2">The sequence shown here is derived from an EMBL/GenBank/DDBJ whole genome shotgun (WGS) entry which is preliminary data.</text>
</comment>
<organism evidence="2 3">
    <name type="scientific">Mycoemilia scoparia</name>
    <dbReference type="NCBI Taxonomy" id="417184"/>
    <lineage>
        <taxon>Eukaryota</taxon>
        <taxon>Fungi</taxon>
        <taxon>Fungi incertae sedis</taxon>
        <taxon>Zoopagomycota</taxon>
        <taxon>Kickxellomycotina</taxon>
        <taxon>Kickxellomycetes</taxon>
        <taxon>Kickxellales</taxon>
        <taxon>Kickxellaceae</taxon>
        <taxon>Mycoemilia</taxon>
    </lineage>
</organism>
<evidence type="ECO:0000256" key="1">
    <source>
        <dbReference type="SAM" id="MobiDB-lite"/>
    </source>
</evidence>
<feature type="region of interest" description="Disordered" evidence="1">
    <location>
        <begin position="55"/>
        <end position="79"/>
    </location>
</feature>
<feature type="region of interest" description="Disordered" evidence="1">
    <location>
        <begin position="1328"/>
        <end position="1352"/>
    </location>
</feature>
<accession>A0A9W8DLI7</accession>
<evidence type="ECO:0000313" key="3">
    <source>
        <dbReference type="Proteomes" id="UP001150538"/>
    </source>
</evidence>
<reference evidence="2" key="1">
    <citation type="submission" date="2022-07" db="EMBL/GenBank/DDBJ databases">
        <title>Phylogenomic reconstructions and comparative analyses of Kickxellomycotina fungi.</title>
        <authorList>
            <person name="Reynolds N.K."/>
            <person name="Stajich J.E."/>
            <person name="Barry K."/>
            <person name="Grigoriev I.V."/>
            <person name="Crous P."/>
            <person name="Smith M.E."/>
        </authorList>
    </citation>
    <scope>NUCLEOTIDE SEQUENCE</scope>
    <source>
        <strain evidence="2">NBRC 100468</strain>
    </source>
</reference>
<gene>
    <name evidence="2" type="ORF">H4219_005217</name>
</gene>
<name>A0A9W8DLI7_9FUNG</name>
<sequence>MDALIETLNTKCGGVRAVNKYLHEFVRNCNGSLQVEQILQEFSIAHRNALTTQKTNTDINDDNDNGNADNGDNNDDNDVVPEDLVSKAYKQEYIATRLASISGNVQYLATHALKSSYLSIRMMAAKSPNLFSRVIRNSIPAEKNDAAAASVDRVKGNVVIDLDYNTSTDDDDDGELWNSLFDISNNGGLQSQKVVIAGLNNLRTTMIQVLSSSHSGITAANDNNATIRSICCRDTREVVVVADRVYKTLKPVYSFSIIQLLLPVCSSDLIRAEINQHVTMVSPRIWYLLAARSCSDIVMEFFESQVSTKLLQLSQISVSEIAMSIVKQFGRNTIHELSIKEAREFLDVLYKYPQLNLRDQLLGWRHMFRASFEKALQVLSRDSGGCWHRSSELGVIGVFKYMTREQQTRIIKQEWLNERDFKLVCQLLKTITPLPGKAGGEVGNRYEIVRSIIQIDEQFCKGQVGDYELYAKIVATIAVTEQDRQTLLDDMRRFIKDNYETCGNLTPAQGVIFSMIDKPEVAETKIKQAMQLEKDPETRGSYMFALLLNSVSINRDLGRFKSLLTWVAASPRFENIQVSERHAHCQIFDHIPGWMFGDLDVVESVGRVVDNMLAARDGVNSGFTYEMDRTLLRIMCRVAESQKKDCYSNIEIVVDTLIGYLFKIVKRKGHFSLFGHTDISRKAAKLITERVDKYIEKEYVTESNKSSNSNNKKKKISEEEIKMPIKIGMSLSLEFGVRVESAIKLVHKYVSKLGDQDLDNRVIWDKWYSDVESYTKILISKDKDNSNKRQMSLVDIIQNQNNQEPKFVRTVAVKLAYNKRRVTPNFRLSDLPTIEVADTGAVFESSQVKNGLIGDYLRAVQHWRGGNIKERAQRLFVDSLNMISRSEFALASDEAKREFLNISKAIILPGPFTSDIVQKIRTIKALCKLHTIDPQVFVDLIADVAPLALEAINNDKEEVIEQPENNDNNRYEDYGSIVLDSEELDSDFGESASIKSNSKQSLTKSDQKLLMTVLTHRLTMIDRPALAQPYAMNYITRVPPPLFSELIGHWVSVLPSSQIKSVIAELLSTTKKVTISKALLRHVANAFSCDTAVGILESVWKPDVTHGDILMTIVETARNLVLRHPGSVVDVVIGDESSSNSSSRLWKLIQSIFEFVENNSYVDGDDDLTKLKRQKVETVLFQATPEVFPYSLRTTYAANLVKVWKTQKIGSQTFSKYHEQISLGWQVYVPIEYFDYLEEIITTTPTTSKDSSSNNEGEEKLDEPLGLADVKMAINALVNITCMPPPKAPSKSTGKNDQSVVVVGNDQRAFVYLERIVQRIIGDLIKTKSHRNGNDGSANKKPRLSRVGSSSLSPKLSNVIADIKKTKALLKRLEILSNIVTNGHFNTQINTATRARMVKISEILVYKLQPLSFFSRPQPQQHKLILQLPQDCGLRRRSNRDDGGDILKEEVEKEDEEEREMQLDIGLIDIDLVWPIYMHHSLMLAKWKKDIKETSGLVKSICLNIYRMSVNSNSLLFLSNSSSKRNDAEEGGETGKSGIASGPNSVFANQCLDKLKAILCRFIVHSSRNNTTTNVDANGDINVLENVVFDISNDQDLIIKFISAILGRDRMVGDGGDQDVGDADAVNWVVAEVVVWIVDQFRKDEFQRSPKLVEIIEELYIQFADSDIGIEQKLIDLVPL</sequence>
<keyword evidence="3" id="KW-1185">Reference proteome</keyword>
<dbReference type="EMBL" id="JANBPU010000262">
    <property type="protein sequence ID" value="KAJ1913442.1"/>
    <property type="molecule type" value="Genomic_DNA"/>
</dbReference>
<evidence type="ECO:0000313" key="2">
    <source>
        <dbReference type="EMBL" id="KAJ1913442.1"/>
    </source>
</evidence>
<dbReference type="Proteomes" id="UP001150538">
    <property type="component" value="Unassembled WGS sequence"/>
</dbReference>
<protein>
    <submittedName>
        <fullName evidence="2">Uncharacterized protein</fullName>
    </submittedName>
</protein>